<dbReference type="SUPFAM" id="SSF51246">
    <property type="entry name" value="Rudiment single hybrid motif"/>
    <property type="match status" value="1"/>
</dbReference>
<dbReference type="InterPro" id="IPR011054">
    <property type="entry name" value="Rudment_hybrid_motif"/>
</dbReference>
<feature type="domain" description="ATP-grasp" evidence="6">
    <location>
        <begin position="121"/>
        <end position="318"/>
    </location>
</feature>
<name>A0A7M1AT27_9BACT</name>
<evidence type="ECO:0000256" key="4">
    <source>
        <dbReference type="ARBA" id="ARBA00023267"/>
    </source>
</evidence>
<dbReference type="InterPro" id="IPR005481">
    <property type="entry name" value="BC-like_N"/>
</dbReference>
<sequence length="489" mass="54635">MKKIAKILIANRGEIALRIIRACKELDIKSVVIFSEADANGLWVARADEAHPIVGNPIDAYLKYEKIIDIAKKTKCDAIHPGYGFLSESAEFAQACENNGLTFIGPKPHHIQLFGDKMASKVAMKDVGVPVVEGTSTPVVDLNDGKKIAQEIGYPVIIKAAFGGGGRGMRIVHFANDFEAMFESATNESIKYFGKGEVFIEKYVQNPRHIEIQIIADQYGNVLHLGERDCSIQRRHQKVIEITPSPLLNNDVREKLCQISVDAMKKLGYESVGTVEFLVDDKDEIYFIEMNTRVQVEHPVTEMVTGVDIIQRMIQIAAGDTLRYKQDEINFRGYAIEFRINSEDPQKSFMPTAGTVKKYLTPTGPGVRLESALYAGYELPTCYDSMIGKLIITALDWEGVVAKARRALDEFHIEGFKTNIPLHKAIVRNAAFKAGKFDTGYLDLNLDTLTLDTTSDIANEDEKFLELAAMIQELKENKLVSLQNDFTLY</sequence>
<protein>
    <submittedName>
        <fullName evidence="8">Acetyl-CoA carboxylase biotin carboxylase subunit</fullName>
    </submittedName>
</protein>
<accession>A0A7M1AT27</accession>
<evidence type="ECO:0000313" key="9">
    <source>
        <dbReference type="Proteomes" id="UP000593910"/>
    </source>
</evidence>
<dbReference type="InterPro" id="IPR011761">
    <property type="entry name" value="ATP-grasp"/>
</dbReference>
<dbReference type="GO" id="GO:0046872">
    <property type="term" value="F:metal ion binding"/>
    <property type="evidence" value="ECO:0007669"/>
    <property type="project" value="InterPro"/>
</dbReference>
<dbReference type="GO" id="GO:0005524">
    <property type="term" value="F:ATP binding"/>
    <property type="evidence" value="ECO:0007669"/>
    <property type="project" value="UniProtKB-UniRule"/>
</dbReference>
<evidence type="ECO:0000259" key="6">
    <source>
        <dbReference type="PROSITE" id="PS50975"/>
    </source>
</evidence>
<dbReference type="InterPro" id="IPR005482">
    <property type="entry name" value="Biotin_COase_C"/>
</dbReference>
<feature type="domain" description="Biotin carboxylation" evidence="7">
    <location>
        <begin position="3"/>
        <end position="447"/>
    </location>
</feature>
<gene>
    <name evidence="8" type="ORF">FJR03_01970</name>
</gene>
<dbReference type="Pfam" id="PF00289">
    <property type="entry name" value="Biotin_carb_N"/>
    <property type="match status" value="1"/>
</dbReference>
<proteinExistence type="predicted"/>
<dbReference type="PANTHER" id="PTHR48095">
    <property type="entry name" value="PYRUVATE CARBOXYLASE SUBUNIT A"/>
    <property type="match status" value="1"/>
</dbReference>
<dbReference type="InterPro" id="IPR011764">
    <property type="entry name" value="Biotin_carboxylation_dom"/>
</dbReference>
<dbReference type="PROSITE" id="PS50975">
    <property type="entry name" value="ATP_GRASP"/>
    <property type="match status" value="1"/>
</dbReference>
<keyword evidence="9" id="KW-1185">Reference proteome</keyword>
<dbReference type="SUPFAM" id="SSF56059">
    <property type="entry name" value="Glutathione synthetase ATP-binding domain-like"/>
    <property type="match status" value="1"/>
</dbReference>
<organism evidence="8 9">
    <name type="scientific">Sulfurimonas marina</name>
    <dbReference type="NCBI Taxonomy" id="2590551"/>
    <lineage>
        <taxon>Bacteria</taxon>
        <taxon>Pseudomonadati</taxon>
        <taxon>Campylobacterota</taxon>
        <taxon>Epsilonproteobacteria</taxon>
        <taxon>Campylobacterales</taxon>
        <taxon>Sulfurimonadaceae</taxon>
        <taxon>Sulfurimonas</taxon>
    </lineage>
</organism>
<dbReference type="AlphaFoldDB" id="A0A7M1AT27"/>
<keyword evidence="4" id="KW-0092">Biotin</keyword>
<dbReference type="Pfam" id="PF02786">
    <property type="entry name" value="CPSase_L_D2"/>
    <property type="match status" value="1"/>
</dbReference>
<dbReference type="PROSITE" id="PS00866">
    <property type="entry name" value="CPSASE_1"/>
    <property type="match status" value="1"/>
</dbReference>
<dbReference type="FunFam" id="3.30.1490.20:FF:000003">
    <property type="entry name" value="acetyl-CoA carboxylase isoform X1"/>
    <property type="match status" value="1"/>
</dbReference>
<evidence type="ECO:0000259" key="7">
    <source>
        <dbReference type="PROSITE" id="PS50979"/>
    </source>
</evidence>
<dbReference type="Proteomes" id="UP000593910">
    <property type="component" value="Chromosome"/>
</dbReference>
<dbReference type="PROSITE" id="PS50979">
    <property type="entry name" value="BC"/>
    <property type="match status" value="1"/>
</dbReference>
<dbReference type="SMART" id="SM00878">
    <property type="entry name" value="Biotin_carb_C"/>
    <property type="match status" value="1"/>
</dbReference>
<dbReference type="NCBIfam" id="NF006367">
    <property type="entry name" value="PRK08591.1"/>
    <property type="match status" value="1"/>
</dbReference>
<dbReference type="KEGG" id="smax:FJR03_01970"/>
<dbReference type="FunFam" id="3.40.50.20:FF:000010">
    <property type="entry name" value="Propionyl-CoA carboxylase subunit alpha"/>
    <property type="match status" value="1"/>
</dbReference>
<dbReference type="SUPFAM" id="SSF52440">
    <property type="entry name" value="PreATP-grasp domain"/>
    <property type="match status" value="1"/>
</dbReference>
<evidence type="ECO:0000256" key="1">
    <source>
        <dbReference type="ARBA" id="ARBA00022598"/>
    </source>
</evidence>
<evidence type="ECO:0000256" key="2">
    <source>
        <dbReference type="ARBA" id="ARBA00022741"/>
    </source>
</evidence>
<reference evidence="8 9" key="1">
    <citation type="submission" date="2019-06" db="EMBL/GenBank/DDBJ databases">
        <title>Sulfurimonas gotlandica sp. nov., a chemoautotrophic and psychrotolerant epsilonproteobacterium isolated from a pelagic redoxcline, and an emended description of the genus Sulfurimonas.</title>
        <authorList>
            <person name="Wang S."/>
            <person name="Jiang L."/>
            <person name="Shao Z."/>
        </authorList>
    </citation>
    <scope>NUCLEOTIDE SEQUENCE [LARGE SCALE GENOMIC DNA]</scope>
    <source>
        <strain evidence="8 9">B2</strain>
    </source>
</reference>
<evidence type="ECO:0000256" key="5">
    <source>
        <dbReference type="PROSITE-ProRule" id="PRU00409"/>
    </source>
</evidence>
<dbReference type="Pfam" id="PF02785">
    <property type="entry name" value="Biotin_carb_C"/>
    <property type="match status" value="1"/>
</dbReference>
<dbReference type="InterPro" id="IPR016185">
    <property type="entry name" value="PreATP-grasp_dom_sf"/>
</dbReference>
<dbReference type="RefSeq" id="WP_193113991.1">
    <property type="nucleotide sequence ID" value="NZ_CP041165.1"/>
</dbReference>
<dbReference type="EMBL" id="CP041165">
    <property type="protein sequence ID" value="QOP40571.1"/>
    <property type="molecule type" value="Genomic_DNA"/>
</dbReference>
<keyword evidence="1" id="KW-0436">Ligase</keyword>
<evidence type="ECO:0000256" key="3">
    <source>
        <dbReference type="ARBA" id="ARBA00022840"/>
    </source>
</evidence>
<dbReference type="GO" id="GO:0016874">
    <property type="term" value="F:ligase activity"/>
    <property type="evidence" value="ECO:0007669"/>
    <property type="project" value="UniProtKB-KW"/>
</dbReference>
<dbReference type="PANTHER" id="PTHR48095:SF1">
    <property type="entry name" value="BIOTIN CARBOXYLASE"/>
    <property type="match status" value="1"/>
</dbReference>
<dbReference type="InterPro" id="IPR051602">
    <property type="entry name" value="ACC_Biotin_Carboxylase"/>
</dbReference>
<evidence type="ECO:0000313" key="8">
    <source>
        <dbReference type="EMBL" id="QOP40571.1"/>
    </source>
</evidence>
<keyword evidence="3 5" id="KW-0067">ATP-binding</keyword>
<dbReference type="Gene3D" id="3.30.470.20">
    <property type="entry name" value="ATP-grasp fold, B domain"/>
    <property type="match status" value="1"/>
</dbReference>
<dbReference type="InterPro" id="IPR005479">
    <property type="entry name" value="CPAse_ATP-bd"/>
</dbReference>
<dbReference type="PROSITE" id="PS00867">
    <property type="entry name" value="CPSASE_2"/>
    <property type="match status" value="1"/>
</dbReference>
<keyword evidence="2 5" id="KW-0547">Nucleotide-binding</keyword>